<keyword evidence="2" id="KW-1185">Reference proteome</keyword>
<organism evidence="1 2">
    <name type="scientific">Morus notabilis</name>
    <dbReference type="NCBI Taxonomy" id="981085"/>
    <lineage>
        <taxon>Eukaryota</taxon>
        <taxon>Viridiplantae</taxon>
        <taxon>Streptophyta</taxon>
        <taxon>Embryophyta</taxon>
        <taxon>Tracheophyta</taxon>
        <taxon>Spermatophyta</taxon>
        <taxon>Magnoliopsida</taxon>
        <taxon>eudicotyledons</taxon>
        <taxon>Gunneridae</taxon>
        <taxon>Pentapetalae</taxon>
        <taxon>rosids</taxon>
        <taxon>fabids</taxon>
        <taxon>Rosales</taxon>
        <taxon>Moraceae</taxon>
        <taxon>Moreae</taxon>
        <taxon>Morus</taxon>
    </lineage>
</organism>
<name>W9QTF2_9ROSA</name>
<reference evidence="2" key="1">
    <citation type="submission" date="2013-01" db="EMBL/GenBank/DDBJ databases">
        <title>Draft Genome Sequence of a Mulberry Tree, Morus notabilis C.K. Schneid.</title>
        <authorList>
            <person name="He N."/>
            <person name="Zhao S."/>
        </authorList>
    </citation>
    <scope>NUCLEOTIDE SEQUENCE</scope>
</reference>
<sequence length="57" mass="6121">MSPQSTLNPSRALEGVHGVHVVPHSPFVSEATDQDGNFPKSSYGNSAFGFSQMLLMQ</sequence>
<gene>
    <name evidence="1" type="ORF">L484_022930</name>
</gene>
<accession>W9QTF2</accession>
<dbReference type="EMBL" id="KE344145">
    <property type="protein sequence ID" value="EXB53962.1"/>
    <property type="molecule type" value="Genomic_DNA"/>
</dbReference>
<proteinExistence type="predicted"/>
<dbReference type="AlphaFoldDB" id="W9QTF2"/>
<evidence type="ECO:0000313" key="2">
    <source>
        <dbReference type="Proteomes" id="UP000030645"/>
    </source>
</evidence>
<dbReference type="Proteomes" id="UP000030645">
    <property type="component" value="Unassembled WGS sequence"/>
</dbReference>
<protein>
    <submittedName>
        <fullName evidence="1">Uncharacterized protein</fullName>
    </submittedName>
</protein>
<evidence type="ECO:0000313" key="1">
    <source>
        <dbReference type="EMBL" id="EXB53962.1"/>
    </source>
</evidence>